<name>A0A1Q8V4G2_9ACTO</name>
<feature type="transmembrane region" description="Helical" evidence="2">
    <location>
        <begin position="519"/>
        <end position="538"/>
    </location>
</feature>
<evidence type="ECO:0000256" key="2">
    <source>
        <dbReference type="SAM" id="Phobius"/>
    </source>
</evidence>
<feature type="transmembrane region" description="Helical" evidence="2">
    <location>
        <begin position="423"/>
        <end position="441"/>
    </location>
</feature>
<feature type="transmembrane region" description="Helical" evidence="2">
    <location>
        <begin position="339"/>
        <end position="362"/>
    </location>
</feature>
<comment type="caution">
    <text evidence="3">The sequence shown here is derived from an EMBL/GenBank/DDBJ whole genome shotgun (WGS) entry which is preliminary data.</text>
</comment>
<feature type="transmembrane region" description="Helical" evidence="2">
    <location>
        <begin position="479"/>
        <end position="498"/>
    </location>
</feature>
<dbReference type="AlphaFoldDB" id="A0A1Q8V4G2"/>
<feature type="transmembrane region" description="Helical" evidence="2">
    <location>
        <begin position="264"/>
        <end position="287"/>
    </location>
</feature>
<accession>A0A1Q8V4G2</accession>
<dbReference type="RefSeq" id="WP_075377629.1">
    <property type="nucleotide sequence ID" value="NZ_MSKJ01000042.1"/>
</dbReference>
<feature type="transmembrane region" description="Helical" evidence="2">
    <location>
        <begin position="294"/>
        <end position="313"/>
    </location>
</feature>
<evidence type="ECO:0000256" key="1">
    <source>
        <dbReference type="SAM" id="MobiDB-lite"/>
    </source>
</evidence>
<keyword evidence="2" id="KW-0812">Transmembrane</keyword>
<protein>
    <recommendedName>
        <fullName evidence="5">DUF2029 domain-containing protein</fullName>
    </recommendedName>
</protein>
<dbReference type="EMBL" id="MSKJ01000042">
    <property type="protein sequence ID" value="OLO42946.1"/>
    <property type="molecule type" value="Genomic_DNA"/>
</dbReference>
<gene>
    <name evidence="3" type="ORF">BKH29_12485</name>
</gene>
<proteinExistence type="predicted"/>
<organism evidence="3 4">
    <name type="scientific">Actinomyces oris</name>
    <dbReference type="NCBI Taxonomy" id="544580"/>
    <lineage>
        <taxon>Bacteria</taxon>
        <taxon>Bacillati</taxon>
        <taxon>Actinomycetota</taxon>
        <taxon>Actinomycetes</taxon>
        <taxon>Actinomycetales</taxon>
        <taxon>Actinomycetaceae</taxon>
        <taxon>Actinomyces</taxon>
    </lineage>
</organism>
<feature type="transmembrane region" description="Helical" evidence="2">
    <location>
        <begin position="371"/>
        <end position="389"/>
    </location>
</feature>
<dbReference type="Proteomes" id="UP000186857">
    <property type="component" value="Unassembled WGS sequence"/>
</dbReference>
<keyword evidence="2" id="KW-1133">Transmembrane helix</keyword>
<reference evidence="3 4" key="1">
    <citation type="submission" date="2016-12" db="EMBL/GenBank/DDBJ databases">
        <title>Genomic Comparison of strains in the 'Actinomyces naeslundii' Group.</title>
        <authorList>
            <person name="Mughal S.R."/>
            <person name="Do T."/>
            <person name="Gilbert S.C."/>
            <person name="Witherden E.A."/>
            <person name="Didelot X."/>
            <person name="Beighton D."/>
        </authorList>
    </citation>
    <scope>NUCLEOTIDE SEQUENCE [LARGE SCALE GENOMIC DNA]</scope>
    <source>
        <strain evidence="3 4">CCUG 33920</strain>
    </source>
</reference>
<dbReference type="OrthoDB" id="3258535at2"/>
<feature type="transmembrane region" description="Helical" evidence="2">
    <location>
        <begin position="219"/>
        <end position="252"/>
    </location>
</feature>
<feature type="compositionally biased region" description="Basic and acidic residues" evidence="1">
    <location>
        <begin position="17"/>
        <end position="33"/>
    </location>
</feature>
<evidence type="ECO:0000313" key="4">
    <source>
        <dbReference type="Proteomes" id="UP000186857"/>
    </source>
</evidence>
<feature type="transmembrane region" description="Helical" evidence="2">
    <location>
        <begin position="92"/>
        <end position="111"/>
    </location>
</feature>
<sequence>MSGKAAKNSTGQAGNDNAEKTDHDSTPETRAQEKNGQSAGASGGTKTLPASGAGSRLRARFDSEVDRGREVIERVVRSRLGRWWNDTERPGLVDWALLGVILLGAYAFFLYGDVRATFEHSFNFLDAVLQGRIGDFYRIAIEHTSTGHPAVYDIPLYLLFGLWNLPTYVLYRITGFQYLLSTPAQLWLKTMMVLAALVAAKVLVDIARDLGVGRQRSKWVAFFFLSSMTLFVPVFVIVQYDIIMIVFILLGLRAYLRGRLGRFLLWFAIANTLKLFAIFIFVPLLLLREKRLRVVALQVVVGLIGLVGCRAIYHGNVAYKASTGGFMSSMLQRLTAVGVPWQGSMIPIFVVFMVGIVIFAYLRRPQGTKALAADAVYICLAIYLVFATVVPLNPYWAVMVSPFAVLIIFLNPRHVLLNSALEMGVGTALFLMYTFTGFSMYDRSIFDQLLLPHLATPTAQPRYENPAQFLDVMGISRQGSFIVGFMIACVLAILFINFPRAEMVEKLGRGERVPRSAAWSRLTMPAAFSALVLIPYFVPAVPVAYSAVTDTPQPGGVNILGDGASVTETVTLPSTVEVSSINIAFLAGDIQWLDSSVVNVEVTDASGARVFKTAAPANSLHEGLHEFPAKGLVLRAGEKYTVRITSELTEGGSAVVEINPAVDQFPTTENGTTVNGDLLMSISGRTK</sequence>
<feature type="transmembrane region" description="Helical" evidence="2">
    <location>
        <begin position="186"/>
        <end position="207"/>
    </location>
</feature>
<feature type="region of interest" description="Disordered" evidence="1">
    <location>
        <begin position="1"/>
        <end position="55"/>
    </location>
</feature>
<evidence type="ECO:0000313" key="3">
    <source>
        <dbReference type="EMBL" id="OLO42946.1"/>
    </source>
</evidence>
<keyword evidence="2" id="KW-0472">Membrane</keyword>
<evidence type="ECO:0008006" key="5">
    <source>
        <dbReference type="Google" id="ProtNLM"/>
    </source>
</evidence>